<proteinExistence type="inferred from homology"/>
<comment type="catalytic activity">
    <reaction evidence="10">
        <text>7-carboxy-7-carbaguanine + NH4(+) + 2 ATP = 7-cyano-7-carbaguanine + 2 AMP + 2 diphosphate + 2 H(+)</text>
        <dbReference type="Rhea" id="RHEA:27982"/>
        <dbReference type="ChEBI" id="CHEBI:15378"/>
        <dbReference type="ChEBI" id="CHEBI:28938"/>
        <dbReference type="ChEBI" id="CHEBI:30616"/>
        <dbReference type="ChEBI" id="CHEBI:33019"/>
        <dbReference type="ChEBI" id="CHEBI:45075"/>
        <dbReference type="ChEBI" id="CHEBI:61036"/>
        <dbReference type="ChEBI" id="CHEBI:456215"/>
        <dbReference type="EC" id="6.3.4.20"/>
    </reaction>
</comment>
<evidence type="ECO:0000256" key="3">
    <source>
        <dbReference type="ARBA" id="ARBA00022723"/>
    </source>
</evidence>
<dbReference type="RefSeq" id="WP_307344892.1">
    <property type="nucleotide sequence ID" value="NZ_JAUSVS010000001.1"/>
</dbReference>
<protein>
    <recommendedName>
        <fullName evidence="9">7-cyano-7-deazaguanine synthase</fullName>
        <ecNumber evidence="9">6.3.4.20</ecNumber>
    </recommendedName>
</protein>
<evidence type="ECO:0000256" key="7">
    <source>
        <dbReference type="ARBA" id="ARBA00022840"/>
    </source>
</evidence>
<keyword evidence="5" id="KW-0671">Queuosine biosynthesis</keyword>
<comment type="pathway">
    <text evidence="1">Purine metabolism; 7-cyano-7-deazaguanine biosynthesis.</text>
</comment>
<sequence length="209" mass="22533">MAKRILILHSGGMDSTTCLYQAVADGAEVFSLGIDYGQRLSVELMYAAQHCTQLGVPREVVSVAWQKPDRDIPLGRDVAEMSKTVSTAFLPARNVLLLSVACAHASGIGAEEVHTGLNCVEFSGYPDCTVEFFESFKAMMQIANPGGPAIVAPLLTMTKVEIAARAKALGIGEFDTWSCYRPQISTSGVEPCHTCDACVLHEHAWRELA</sequence>
<dbReference type="PANTHER" id="PTHR42914">
    <property type="entry name" value="7-CYANO-7-DEAZAGUANINE SYNTHASE"/>
    <property type="match status" value="1"/>
</dbReference>
<accession>A0ABU0ING3</accession>
<evidence type="ECO:0000256" key="8">
    <source>
        <dbReference type="ARBA" id="ARBA00037993"/>
    </source>
</evidence>
<dbReference type="Gene3D" id="3.40.50.620">
    <property type="entry name" value="HUPs"/>
    <property type="match status" value="1"/>
</dbReference>
<reference evidence="11 12" key="1">
    <citation type="submission" date="2023-07" db="EMBL/GenBank/DDBJ databases">
        <title>Genomic Encyclopedia of Type Strains, Phase IV (KMG-IV): sequencing the most valuable type-strain genomes for metagenomic binning, comparative biology and taxonomic classification.</title>
        <authorList>
            <person name="Goeker M."/>
        </authorList>
    </citation>
    <scope>NUCLEOTIDE SEQUENCE [LARGE SCALE GENOMIC DNA]</scope>
    <source>
        <strain evidence="11 12">DSM 18695</strain>
    </source>
</reference>
<evidence type="ECO:0000256" key="4">
    <source>
        <dbReference type="ARBA" id="ARBA00022741"/>
    </source>
</evidence>
<keyword evidence="4" id="KW-0547">Nucleotide-binding</keyword>
<evidence type="ECO:0000256" key="6">
    <source>
        <dbReference type="ARBA" id="ARBA00022833"/>
    </source>
</evidence>
<dbReference type="InterPro" id="IPR014729">
    <property type="entry name" value="Rossmann-like_a/b/a_fold"/>
</dbReference>
<gene>
    <name evidence="11" type="ORF">QO010_000260</name>
</gene>
<organism evidence="11 12">
    <name type="scientific">Caulobacter ginsengisoli</name>
    <dbReference type="NCBI Taxonomy" id="400775"/>
    <lineage>
        <taxon>Bacteria</taxon>
        <taxon>Pseudomonadati</taxon>
        <taxon>Pseudomonadota</taxon>
        <taxon>Alphaproteobacteria</taxon>
        <taxon>Caulobacterales</taxon>
        <taxon>Caulobacteraceae</taxon>
        <taxon>Caulobacter</taxon>
    </lineage>
</organism>
<keyword evidence="7" id="KW-0067">ATP-binding</keyword>
<dbReference type="CDD" id="cd01995">
    <property type="entry name" value="QueC-like"/>
    <property type="match status" value="1"/>
</dbReference>
<dbReference type="EMBL" id="JAUSVS010000001">
    <property type="protein sequence ID" value="MDQ0462512.1"/>
    <property type="molecule type" value="Genomic_DNA"/>
</dbReference>
<dbReference type="EC" id="6.3.4.20" evidence="9"/>
<evidence type="ECO:0000313" key="11">
    <source>
        <dbReference type="EMBL" id="MDQ0462512.1"/>
    </source>
</evidence>
<evidence type="ECO:0000256" key="10">
    <source>
        <dbReference type="ARBA" id="ARBA00047890"/>
    </source>
</evidence>
<evidence type="ECO:0000256" key="9">
    <source>
        <dbReference type="ARBA" id="ARBA00039149"/>
    </source>
</evidence>
<dbReference type="InterPro" id="IPR018317">
    <property type="entry name" value="QueC"/>
</dbReference>
<dbReference type="Pfam" id="PF06508">
    <property type="entry name" value="QueC"/>
    <property type="match status" value="1"/>
</dbReference>
<evidence type="ECO:0000256" key="2">
    <source>
        <dbReference type="ARBA" id="ARBA00022598"/>
    </source>
</evidence>
<comment type="caution">
    <text evidence="11">The sequence shown here is derived from an EMBL/GenBank/DDBJ whole genome shotgun (WGS) entry which is preliminary data.</text>
</comment>
<dbReference type="PIRSF" id="PIRSF006293">
    <property type="entry name" value="ExsB"/>
    <property type="match status" value="1"/>
</dbReference>
<dbReference type="SUPFAM" id="SSF52402">
    <property type="entry name" value="Adenine nucleotide alpha hydrolases-like"/>
    <property type="match status" value="1"/>
</dbReference>
<evidence type="ECO:0000313" key="12">
    <source>
        <dbReference type="Proteomes" id="UP001228905"/>
    </source>
</evidence>
<keyword evidence="3" id="KW-0479">Metal-binding</keyword>
<comment type="similarity">
    <text evidence="8">Belongs to the QueC family.</text>
</comment>
<keyword evidence="6" id="KW-0862">Zinc</keyword>
<keyword evidence="2 11" id="KW-0436">Ligase</keyword>
<evidence type="ECO:0000256" key="5">
    <source>
        <dbReference type="ARBA" id="ARBA00022785"/>
    </source>
</evidence>
<dbReference type="PANTHER" id="PTHR42914:SF1">
    <property type="entry name" value="7-CYANO-7-DEAZAGUANINE SYNTHASE"/>
    <property type="match status" value="1"/>
</dbReference>
<name>A0ABU0ING3_9CAUL</name>
<keyword evidence="12" id="KW-1185">Reference proteome</keyword>
<dbReference type="Proteomes" id="UP001228905">
    <property type="component" value="Unassembled WGS sequence"/>
</dbReference>
<evidence type="ECO:0000256" key="1">
    <source>
        <dbReference type="ARBA" id="ARBA00005061"/>
    </source>
</evidence>
<dbReference type="GO" id="GO:0016874">
    <property type="term" value="F:ligase activity"/>
    <property type="evidence" value="ECO:0007669"/>
    <property type="project" value="UniProtKB-KW"/>
</dbReference>